<dbReference type="NCBIfam" id="NF045893">
    <property type="entry name" value="ICE_Mbov_0398"/>
    <property type="match status" value="1"/>
</dbReference>
<protein>
    <recommendedName>
        <fullName evidence="3">ICEF Integrative Conjugal Element-II</fullName>
    </recommendedName>
</protein>
<evidence type="ECO:0000313" key="1">
    <source>
        <dbReference type="EMBL" id="ENY69859.1"/>
    </source>
</evidence>
<reference evidence="1 2" key="1">
    <citation type="journal article" date="2013" name="Genome Announc.">
        <title>Draft Genome Sequences of Mycoplasma alkalescens, Mycoplasma arginini, and Mycoplasma bovigenitalium, Three Species with Equivocal Pathogenic Status for Cattle.</title>
        <authorList>
            <person name="Manso-Silvan L."/>
            <person name="Tardy F."/>
            <person name="Baranowski E."/>
            <person name="Barre A."/>
            <person name="Blanchard A."/>
            <person name="Breton M."/>
            <person name="Couture C."/>
            <person name="Citti C."/>
            <person name="Dordet-Frisoni E."/>
            <person name="Dupuy V."/>
            <person name="Gaurivaud P."/>
            <person name="Jacob D."/>
            <person name="Lemaitre C."/>
            <person name="Nikolski M."/>
            <person name="Nouvel L.X."/>
            <person name="Poumarat F."/>
            <person name="Thebault P."/>
            <person name="Theil S."/>
            <person name="Thiaucourt F."/>
            <person name="Sirand-Pugnet P."/>
        </authorList>
    </citation>
    <scope>NUCLEOTIDE SEQUENCE [LARGE SCALE GENOMIC DNA]</scope>
    <source>
        <strain evidence="1 2">51080</strain>
    </source>
</reference>
<dbReference type="PATRIC" id="fig|1188235.3.peg.284"/>
<evidence type="ECO:0008006" key="3">
    <source>
        <dbReference type="Google" id="ProtNLM"/>
    </source>
</evidence>
<evidence type="ECO:0000313" key="2">
    <source>
        <dbReference type="Proteomes" id="UP000013220"/>
    </source>
</evidence>
<dbReference type="EMBL" id="AORH01000019">
    <property type="protein sequence ID" value="ENY69859.1"/>
    <property type="molecule type" value="Genomic_DNA"/>
</dbReference>
<organism evidence="1 2">
    <name type="scientific">Mycoplasmopsis bovigenitalium 51080</name>
    <dbReference type="NCBI Taxonomy" id="1188235"/>
    <lineage>
        <taxon>Bacteria</taxon>
        <taxon>Bacillati</taxon>
        <taxon>Mycoplasmatota</taxon>
        <taxon>Mycoplasmoidales</taxon>
        <taxon>Metamycoplasmataceae</taxon>
        <taxon>Mycoplasmopsis</taxon>
    </lineage>
</organism>
<gene>
    <name evidence="1" type="ORF">MBVG_2680</name>
</gene>
<accession>N9TUR5</accession>
<proteinExistence type="predicted"/>
<comment type="caution">
    <text evidence="1">The sequence shown here is derived from an EMBL/GenBank/DDBJ whole genome shotgun (WGS) entry which is preliminary data.</text>
</comment>
<dbReference type="STRING" id="1188235.MBVG_2680"/>
<keyword evidence="2" id="KW-1185">Reference proteome</keyword>
<dbReference type="eggNOG" id="ENOG5032HYR">
    <property type="taxonomic scope" value="Bacteria"/>
</dbReference>
<dbReference type="AlphaFoldDB" id="N9TUR5"/>
<dbReference type="Proteomes" id="UP000013220">
    <property type="component" value="Unassembled WGS sequence"/>
</dbReference>
<name>N9TUR5_9BACT</name>
<sequence>MCVRARLRENMARKKTEKNMDAKTPNTKKYAENGVRVVFRLYDQNEILRFKKWQRELESQNKSVSQELSIILMNYLNQLDKKLVMRDLKEDMFYAFRKALYASMYPFTNTLKTTVEKYEVETILANQKIDILLNILANNKIEFNEQLLNRPDDKLLNESIYFQQMRNVFNKQLEKEIEAEQKKALEVAKSFEKYANYEFDGRMDSNIENNDEEIS</sequence>